<protein>
    <submittedName>
        <fullName evidence="1">Uncharacterized protein</fullName>
    </submittedName>
</protein>
<dbReference type="AlphaFoldDB" id="A0A251SF58"/>
<reference evidence="2" key="1">
    <citation type="journal article" date="2017" name="Nature">
        <title>The sunflower genome provides insights into oil metabolism, flowering and Asterid evolution.</title>
        <authorList>
            <person name="Badouin H."/>
            <person name="Gouzy J."/>
            <person name="Grassa C.J."/>
            <person name="Murat F."/>
            <person name="Staton S.E."/>
            <person name="Cottret L."/>
            <person name="Lelandais-Briere C."/>
            <person name="Owens G.L."/>
            <person name="Carrere S."/>
            <person name="Mayjonade B."/>
            <person name="Legrand L."/>
            <person name="Gill N."/>
            <person name="Kane N.C."/>
            <person name="Bowers J.E."/>
            <person name="Hubner S."/>
            <person name="Bellec A."/>
            <person name="Berard A."/>
            <person name="Berges H."/>
            <person name="Blanchet N."/>
            <person name="Boniface M.C."/>
            <person name="Brunel D."/>
            <person name="Catrice O."/>
            <person name="Chaidir N."/>
            <person name="Claudel C."/>
            <person name="Donnadieu C."/>
            <person name="Faraut T."/>
            <person name="Fievet G."/>
            <person name="Helmstetter N."/>
            <person name="King M."/>
            <person name="Knapp S.J."/>
            <person name="Lai Z."/>
            <person name="Le Paslier M.C."/>
            <person name="Lippi Y."/>
            <person name="Lorenzon L."/>
            <person name="Mandel J.R."/>
            <person name="Marage G."/>
            <person name="Marchand G."/>
            <person name="Marquand E."/>
            <person name="Bret-Mestries E."/>
            <person name="Morien E."/>
            <person name="Nambeesan S."/>
            <person name="Nguyen T."/>
            <person name="Pegot-Espagnet P."/>
            <person name="Pouilly N."/>
            <person name="Raftis F."/>
            <person name="Sallet E."/>
            <person name="Schiex T."/>
            <person name="Thomas J."/>
            <person name="Vandecasteele C."/>
            <person name="Vares D."/>
            <person name="Vear F."/>
            <person name="Vautrin S."/>
            <person name="Crespi M."/>
            <person name="Mangin B."/>
            <person name="Burke J.M."/>
            <person name="Salse J."/>
            <person name="Munos S."/>
            <person name="Vincourt P."/>
            <person name="Rieseberg L.H."/>
            <person name="Langlade N.B."/>
        </authorList>
    </citation>
    <scope>NUCLEOTIDE SEQUENCE [LARGE SCALE GENOMIC DNA]</scope>
    <source>
        <strain evidence="2">cv. SF193</strain>
    </source>
</reference>
<dbReference type="InParanoid" id="A0A251SF58"/>
<proteinExistence type="predicted"/>
<accession>A0A251SF58</accession>
<keyword evidence="2" id="KW-1185">Reference proteome</keyword>
<dbReference type="Proteomes" id="UP000215914">
    <property type="component" value="Chromosome 15"/>
</dbReference>
<name>A0A251SF58_HELAN</name>
<dbReference type="EMBL" id="CM007904">
    <property type="protein sequence ID" value="OTF96060.1"/>
    <property type="molecule type" value="Genomic_DNA"/>
</dbReference>
<evidence type="ECO:0000313" key="1">
    <source>
        <dbReference type="EMBL" id="OTF96060.1"/>
    </source>
</evidence>
<organism evidence="1 2">
    <name type="scientific">Helianthus annuus</name>
    <name type="common">Common sunflower</name>
    <dbReference type="NCBI Taxonomy" id="4232"/>
    <lineage>
        <taxon>Eukaryota</taxon>
        <taxon>Viridiplantae</taxon>
        <taxon>Streptophyta</taxon>
        <taxon>Embryophyta</taxon>
        <taxon>Tracheophyta</taxon>
        <taxon>Spermatophyta</taxon>
        <taxon>Magnoliopsida</taxon>
        <taxon>eudicotyledons</taxon>
        <taxon>Gunneridae</taxon>
        <taxon>Pentapetalae</taxon>
        <taxon>asterids</taxon>
        <taxon>campanulids</taxon>
        <taxon>Asterales</taxon>
        <taxon>Asteraceae</taxon>
        <taxon>Asteroideae</taxon>
        <taxon>Heliantheae alliance</taxon>
        <taxon>Heliantheae</taxon>
        <taxon>Helianthus</taxon>
    </lineage>
</organism>
<gene>
    <name evidence="1" type="ORF">HannXRQ_Chr15g0489941</name>
</gene>
<evidence type="ECO:0000313" key="2">
    <source>
        <dbReference type="Proteomes" id="UP000215914"/>
    </source>
</evidence>
<sequence length="131" mass="15234">MLYMSILLEAAGGKVWSLKRTWQQQENWATTREQGSNKEAAGGKVWSLKRTWQQQENWAATREQGSNKAVLRRKNYLEAVLPNFLLVLFQTKEDESSQHRELDKELWYRASGGKKRGKVYGLSNLKNDFNV</sequence>